<dbReference type="InterPro" id="IPR000504">
    <property type="entry name" value="RRM_dom"/>
</dbReference>
<feature type="compositionally biased region" description="Low complexity" evidence="4">
    <location>
        <begin position="202"/>
        <end position="223"/>
    </location>
</feature>
<accession>A0AAE9W634</accession>
<dbReference type="InterPro" id="IPR052645">
    <property type="entry name" value="Pumilio_domain_protein"/>
</dbReference>
<evidence type="ECO:0000259" key="5">
    <source>
        <dbReference type="PROSITE" id="PS50102"/>
    </source>
</evidence>
<dbReference type="InterPro" id="IPR011989">
    <property type="entry name" value="ARM-like"/>
</dbReference>
<keyword evidence="8" id="KW-1185">Reference proteome</keyword>
<evidence type="ECO:0000259" key="6">
    <source>
        <dbReference type="PROSITE" id="PS50303"/>
    </source>
</evidence>
<feature type="compositionally biased region" description="Low complexity" evidence="4">
    <location>
        <begin position="137"/>
        <end position="163"/>
    </location>
</feature>
<gene>
    <name evidence="7" type="primary">puf2</name>
    <name evidence="7" type="ORF">SOMG_01424</name>
</gene>
<dbReference type="InterPro" id="IPR033133">
    <property type="entry name" value="PUM-HD"/>
</dbReference>
<evidence type="ECO:0000313" key="7">
    <source>
        <dbReference type="EMBL" id="WBW70811.1"/>
    </source>
</evidence>
<dbReference type="InterPro" id="IPR016024">
    <property type="entry name" value="ARM-type_fold"/>
</dbReference>
<feature type="compositionally biased region" description="Polar residues" evidence="4">
    <location>
        <begin position="461"/>
        <end position="471"/>
    </location>
</feature>
<feature type="compositionally biased region" description="Basic and acidic residues" evidence="4">
    <location>
        <begin position="107"/>
        <end position="118"/>
    </location>
</feature>
<dbReference type="GeneID" id="80874906"/>
<dbReference type="Gene3D" id="3.30.70.330">
    <property type="match status" value="1"/>
</dbReference>
<protein>
    <submittedName>
        <fullName evidence="7">Pumilio family RNA-binding protein Puf2</fullName>
    </submittedName>
</protein>
<dbReference type="GO" id="GO:0000288">
    <property type="term" value="P:nuclear-transcribed mRNA catabolic process, deadenylation-dependent decay"/>
    <property type="evidence" value="ECO:0007669"/>
    <property type="project" value="TreeGrafter"/>
</dbReference>
<sequence>MHKSASDGIKPSSMSSSNMDTGSLDMSELKNDLDNLLESSLESSGVGASSSSTSQFFDASNPEKAYPGNNNNKLHRLKNNTLLSGTTSQFKDLSNELWPGLSSGSAPKHELTNTERHRSSSLSAYEEPANQTNVPKLSVPPSASLAVSPPTNRTRTSSLSSSTKYDPSIPWTSNLSAAPPTAASSLKQPVSSMYIRPSTDTSPTSESGRQRSSSNSGTSIPTSAASEIISNRDPVFTMNSSGNSNAPALNKRSKGSNRLRSYTLPWNPRAFNSSGGFMAPSLAQPNTLSSASLNANQSYKPYNQQFPSVPVDTNFSSDSSMNSSALPYLNHGGLDQLNSSQVWPSDLSHLSHSLRTGRSGYAPAVNPNNEQSEFGNGLKHVGHNTGRLDSSLDSQFKADAQTNFHAKNLHSGFGYQRPQAYGLNNNLLNTHNPLALKGLSFESPERHGGMDIVPELPPVGSLSSRSQTMLNSRRRSQSLSSTLTHPPTPTSSSVGGMADPADRGSPRARGSPSYNPSFLTNAPSPLSTSNSSIRTSTPDTSSAGISNIGISKGLSDINSTGWSGIGDATIGNLTQSEPTHALWVGNLPAGISSDTVAATFASHGNVINIRMLSHKHSAFINFDSVNTAKYILEELNGKCIFLDSNPICIGFAKVSSSSSENAHSTVDGLNKAFSNVSFVTSLREVYDDIIGVTKSFGFDDLSTIQPILDTACDLTEFTAQIPSISKAFSSRRLNAPKLRQVRKRIDNGLCTQEEVEEIAINWLDEVSDLASDHLGNTVVQKLFDYCSDPVKEMMLERIAPHLAQIGIHKNGTWAAQKIVDVASTDSQMLLIAKHLQPYIPLLFADQFGNYVVQTCLRFGSPMNNFVFEAIMNQFWVIAQSRYGSRAIRTCLESPDVIEEQRVLVAAAITVYSVHLAMNGNGTLLLSYLIENMSYPHVTEQLTQRFTKDIVRVCTHRLAYSSLLKILSMPQEETNCTDMVVEAILGKSNELNASALDKILMDQSYGPSFLYKLMTIETISPTYRQALQQAVSSTLERMEDRGSSELKKLSELCNQKSERYF</sequence>
<dbReference type="PROSITE" id="PS50302">
    <property type="entry name" value="PUM"/>
    <property type="match status" value="3"/>
</dbReference>
<dbReference type="AlphaFoldDB" id="A0AAE9W634"/>
<dbReference type="CDD" id="cd00590">
    <property type="entry name" value="RRM_SF"/>
    <property type="match status" value="1"/>
</dbReference>
<feature type="compositionally biased region" description="Low complexity" evidence="4">
    <location>
        <begin position="172"/>
        <end position="186"/>
    </location>
</feature>
<reference evidence="7 8" key="1">
    <citation type="journal article" date="2023" name="G3 (Bethesda)">
        <title>A high-quality reference genome for the fission yeast Schizosaccharomyces osmophilus.</title>
        <authorList>
            <person name="Jia G.S."/>
            <person name="Zhang W.C."/>
            <person name="Liang Y."/>
            <person name="Liu X.H."/>
            <person name="Rhind N."/>
            <person name="Pidoux A."/>
            <person name="Brysch-Herzberg M."/>
            <person name="Du L.L."/>
        </authorList>
    </citation>
    <scope>NUCLEOTIDE SEQUENCE [LARGE SCALE GENOMIC DNA]</scope>
    <source>
        <strain evidence="7 8">CBS 15793</strain>
    </source>
</reference>
<keyword evidence="2" id="KW-0694">RNA-binding</keyword>
<dbReference type="RefSeq" id="XP_056035054.1">
    <property type="nucleotide sequence ID" value="XM_056180217.1"/>
</dbReference>
<feature type="region of interest" description="Disordered" evidence="4">
    <location>
        <begin position="447"/>
        <end position="545"/>
    </location>
</feature>
<dbReference type="EMBL" id="CP115611">
    <property type="protein sequence ID" value="WBW70811.1"/>
    <property type="molecule type" value="Genomic_DNA"/>
</dbReference>
<evidence type="ECO:0000256" key="4">
    <source>
        <dbReference type="SAM" id="MobiDB-lite"/>
    </source>
</evidence>
<feature type="repeat" description="Pumilio" evidence="3">
    <location>
        <begin position="757"/>
        <end position="796"/>
    </location>
</feature>
<dbReference type="Gene3D" id="1.25.10.10">
    <property type="entry name" value="Leucine-rich Repeat Variant"/>
    <property type="match status" value="1"/>
</dbReference>
<feature type="domain" description="PUM-HD" evidence="6">
    <location>
        <begin position="699"/>
        <end position="1056"/>
    </location>
</feature>
<organism evidence="7 8">
    <name type="scientific">Schizosaccharomyces osmophilus</name>
    <dbReference type="NCBI Taxonomy" id="2545709"/>
    <lineage>
        <taxon>Eukaryota</taxon>
        <taxon>Fungi</taxon>
        <taxon>Dikarya</taxon>
        <taxon>Ascomycota</taxon>
        <taxon>Taphrinomycotina</taxon>
        <taxon>Schizosaccharomycetes</taxon>
        <taxon>Schizosaccharomycetales</taxon>
        <taxon>Schizosaccharomycetaceae</taxon>
        <taxon>Schizosaccharomyces</taxon>
    </lineage>
</organism>
<dbReference type="PROSITE" id="PS50102">
    <property type="entry name" value="RRM"/>
    <property type="match status" value="1"/>
</dbReference>
<evidence type="ECO:0000256" key="1">
    <source>
        <dbReference type="ARBA" id="ARBA00022737"/>
    </source>
</evidence>
<dbReference type="InterPro" id="IPR012677">
    <property type="entry name" value="Nucleotide-bd_a/b_plait_sf"/>
</dbReference>
<dbReference type="PANTHER" id="PTHR47093">
    <property type="entry name" value="PROTEIN JSN1-RELATED"/>
    <property type="match status" value="1"/>
</dbReference>
<dbReference type="SUPFAM" id="SSF54928">
    <property type="entry name" value="RNA-binding domain, RBD"/>
    <property type="match status" value="1"/>
</dbReference>
<evidence type="ECO:0000256" key="2">
    <source>
        <dbReference type="PROSITE-ProRule" id="PRU00176"/>
    </source>
</evidence>
<evidence type="ECO:0000313" key="8">
    <source>
        <dbReference type="Proteomes" id="UP001212411"/>
    </source>
</evidence>
<feature type="compositionally biased region" description="Polar residues" evidence="4">
    <location>
        <begin position="512"/>
        <end position="545"/>
    </location>
</feature>
<dbReference type="Pfam" id="PF00076">
    <property type="entry name" value="RRM_1"/>
    <property type="match status" value="1"/>
</dbReference>
<dbReference type="InterPro" id="IPR035979">
    <property type="entry name" value="RBD_domain_sf"/>
</dbReference>
<dbReference type="PANTHER" id="PTHR47093:SF2">
    <property type="entry name" value="PUMILIO DOMAIN-CONTAINING PROTEIN P35G2.14"/>
    <property type="match status" value="1"/>
</dbReference>
<dbReference type="InterPro" id="IPR001313">
    <property type="entry name" value="Pumilio_RNA-bd_rpt"/>
</dbReference>
<feature type="repeat" description="Pumilio" evidence="3">
    <location>
        <begin position="797"/>
        <end position="832"/>
    </location>
</feature>
<feature type="region of interest" description="Disordered" evidence="4">
    <location>
        <begin position="1"/>
        <end position="78"/>
    </location>
</feature>
<dbReference type="GO" id="GO:0003723">
    <property type="term" value="F:RNA binding"/>
    <property type="evidence" value="ECO:0007669"/>
    <property type="project" value="UniProtKB-UniRule"/>
</dbReference>
<feature type="compositionally biased region" description="Polar residues" evidence="4">
    <location>
        <begin position="237"/>
        <end position="247"/>
    </location>
</feature>
<feature type="domain" description="RRM" evidence="5">
    <location>
        <begin position="580"/>
        <end position="654"/>
    </location>
</feature>
<dbReference type="SMART" id="SM00360">
    <property type="entry name" value="RRM"/>
    <property type="match status" value="1"/>
</dbReference>
<dbReference type="Proteomes" id="UP001212411">
    <property type="component" value="Chromosome 1"/>
</dbReference>
<feature type="repeat" description="Pumilio" evidence="3">
    <location>
        <begin position="834"/>
        <end position="872"/>
    </location>
</feature>
<dbReference type="Pfam" id="PF00806">
    <property type="entry name" value="PUF"/>
    <property type="match status" value="3"/>
</dbReference>
<dbReference type="KEGG" id="som:SOMG_01424"/>
<feature type="compositionally biased region" description="Low complexity" evidence="4">
    <location>
        <begin position="34"/>
        <end position="54"/>
    </location>
</feature>
<feature type="region of interest" description="Disordered" evidence="4">
    <location>
        <begin position="101"/>
        <end position="261"/>
    </location>
</feature>
<evidence type="ECO:0000256" key="3">
    <source>
        <dbReference type="PROSITE-ProRule" id="PRU00317"/>
    </source>
</evidence>
<dbReference type="SMART" id="SM00025">
    <property type="entry name" value="Pumilio"/>
    <property type="match status" value="5"/>
</dbReference>
<dbReference type="SUPFAM" id="SSF48371">
    <property type="entry name" value="ARM repeat"/>
    <property type="match status" value="1"/>
</dbReference>
<keyword evidence="1" id="KW-0677">Repeat</keyword>
<proteinExistence type="predicted"/>
<feature type="compositionally biased region" description="Low complexity" evidence="4">
    <location>
        <begin position="477"/>
        <end position="493"/>
    </location>
</feature>
<dbReference type="PROSITE" id="PS50303">
    <property type="entry name" value="PUM_HD"/>
    <property type="match status" value="1"/>
</dbReference>
<name>A0AAE9W634_9SCHI</name>